<dbReference type="Proteomes" id="UP000593880">
    <property type="component" value="Chromosome"/>
</dbReference>
<dbReference type="Proteomes" id="UP000625079">
    <property type="component" value="Unassembled WGS sequence"/>
</dbReference>
<evidence type="ECO:0000313" key="3">
    <source>
        <dbReference type="Proteomes" id="UP000593880"/>
    </source>
</evidence>
<evidence type="ECO:0000313" key="2">
    <source>
        <dbReference type="EMBL" id="QOZ58036.1"/>
    </source>
</evidence>
<reference evidence="1" key="3">
    <citation type="submission" date="2022-12" db="EMBL/GenBank/DDBJ databases">
        <authorList>
            <person name="Sun Q."/>
            <person name="Zhou Y."/>
        </authorList>
    </citation>
    <scope>NUCLEOTIDE SEQUENCE</scope>
    <source>
        <strain evidence="1">CGMCC 1.15034</strain>
    </source>
</reference>
<reference evidence="1" key="1">
    <citation type="journal article" date="2014" name="Int. J. Syst. Evol. Microbiol.">
        <title>Complete genome sequence of Corynebacterium casei LMG S-19264T (=DSM 44701T), isolated from a smear-ripened cheese.</title>
        <authorList>
            <consortium name="US DOE Joint Genome Institute (JGI-PGF)"/>
            <person name="Walter F."/>
            <person name="Albersmeier A."/>
            <person name="Kalinowski J."/>
            <person name="Ruckert C."/>
        </authorList>
    </citation>
    <scope>NUCLEOTIDE SEQUENCE</scope>
    <source>
        <strain evidence="1">CGMCC 1.15034</strain>
    </source>
</reference>
<proteinExistence type="predicted"/>
<evidence type="ECO:0000313" key="1">
    <source>
        <dbReference type="EMBL" id="GGI31052.1"/>
    </source>
</evidence>
<accession>A0A410UZY9</accession>
<dbReference type="EMBL" id="BMHC01000019">
    <property type="protein sequence ID" value="GGI31052.1"/>
    <property type="molecule type" value="Genomic_DNA"/>
</dbReference>
<sequence length="107" mass="12067">MLRETPALTAEIIEFPLRRHDDSLVSAVIRLEEIVREIERIAIEQPADGLHHLLTVMEHLGDRLVETSSLLLDHDANGRMQTAFTLLCEKIAETREALGELGKPLHP</sequence>
<organism evidence="1 4">
    <name type="scientific">Bradyrhizobium guangdongense</name>
    <dbReference type="NCBI Taxonomy" id="1325090"/>
    <lineage>
        <taxon>Bacteria</taxon>
        <taxon>Pseudomonadati</taxon>
        <taxon>Pseudomonadota</taxon>
        <taxon>Alphaproteobacteria</taxon>
        <taxon>Hyphomicrobiales</taxon>
        <taxon>Nitrobacteraceae</taxon>
        <taxon>Bradyrhizobium</taxon>
    </lineage>
</organism>
<gene>
    <name evidence="1" type="ORF">GCM10010987_62500</name>
    <name evidence="2" type="ORF">XH86_04200</name>
</gene>
<keyword evidence="3" id="KW-1185">Reference proteome</keyword>
<name>A0A410UZY9_9BRAD</name>
<dbReference type="EMBL" id="CP030057">
    <property type="protein sequence ID" value="QOZ58036.1"/>
    <property type="molecule type" value="Genomic_DNA"/>
</dbReference>
<protein>
    <submittedName>
        <fullName evidence="1">Uncharacterized protein</fullName>
    </submittedName>
</protein>
<dbReference type="AlphaFoldDB" id="A0A410UZY9"/>
<evidence type="ECO:0000313" key="4">
    <source>
        <dbReference type="Proteomes" id="UP000625079"/>
    </source>
</evidence>
<reference evidence="2 3" key="2">
    <citation type="submission" date="2018-06" db="EMBL/GenBank/DDBJ databases">
        <title>Comparative genomics of rhizobia nodulating Arachis hypogaea in China.</title>
        <authorList>
            <person name="Li Y."/>
        </authorList>
    </citation>
    <scope>NUCLEOTIDE SEQUENCE [LARGE SCALE GENOMIC DNA]</scope>
    <source>
        <strain evidence="2 3">CCBAU 51658</strain>
    </source>
</reference>